<protein>
    <submittedName>
        <fullName evidence="8">Major facilitator superfamily protein</fullName>
    </submittedName>
</protein>
<keyword evidence="9" id="KW-1185">Reference proteome</keyword>
<dbReference type="Gene3D" id="1.20.1250.20">
    <property type="entry name" value="MFS general substrate transporter like domains"/>
    <property type="match status" value="1"/>
</dbReference>
<evidence type="ECO:0000256" key="4">
    <source>
        <dbReference type="ARBA" id="ARBA00023136"/>
    </source>
</evidence>
<feature type="transmembrane region" description="Helical" evidence="6">
    <location>
        <begin position="357"/>
        <end position="375"/>
    </location>
</feature>
<dbReference type="InterPro" id="IPR011701">
    <property type="entry name" value="MFS"/>
</dbReference>
<gene>
    <name evidence="8" type="ORF">HMN09_00998600</name>
</gene>
<dbReference type="PANTHER" id="PTHR23501:SF198">
    <property type="entry name" value="AZOLE RESISTANCE PROTEIN 1-RELATED"/>
    <property type="match status" value="1"/>
</dbReference>
<evidence type="ECO:0000256" key="5">
    <source>
        <dbReference type="SAM" id="MobiDB-lite"/>
    </source>
</evidence>
<dbReference type="PANTHER" id="PTHR23501">
    <property type="entry name" value="MAJOR FACILITATOR SUPERFAMILY"/>
    <property type="match status" value="1"/>
</dbReference>
<dbReference type="InterPro" id="IPR020846">
    <property type="entry name" value="MFS_dom"/>
</dbReference>
<feature type="transmembrane region" description="Helical" evidence="6">
    <location>
        <begin position="112"/>
        <end position="132"/>
    </location>
</feature>
<proteinExistence type="predicted"/>
<feature type="transmembrane region" description="Helical" evidence="6">
    <location>
        <begin position="274"/>
        <end position="296"/>
    </location>
</feature>
<feature type="domain" description="Major facilitator superfamily (MFS) profile" evidence="7">
    <location>
        <begin position="48"/>
        <end position="544"/>
    </location>
</feature>
<comment type="caution">
    <text evidence="8">The sequence shown here is derived from an EMBL/GenBank/DDBJ whole genome shotgun (WGS) entry which is preliminary data.</text>
</comment>
<dbReference type="Proteomes" id="UP000613580">
    <property type="component" value="Unassembled WGS sequence"/>
</dbReference>
<feature type="transmembrane region" description="Helical" evidence="6">
    <location>
        <begin position="521"/>
        <end position="540"/>
    </location>
</feature>
<accession>A0A8H6SJF6</accession>
<dbReference type="GO" id="GO:0005886">
    <property type="term" value="C:plasma membrane"/>
    <property type="evidence" value="ECO:0007669"/>
    <property type="project" value="TreeGrafter"/>
</dbReference>
<evidence type="ECO:0000313" key="8">
    <source>
        <dbReference type="EMBL" id="KAF7299910.1"/>
    </source>
</evidence>
<feature type="transmembrane region" description="Helical" evidence="6">
    <location>
        <begin position="45"/>
        <end position="70"/>
    </location>
</feature>
<evidence type="ECO:0000256" key="1">
    <source>
        <dbReference type="ARBA" id="ARBA00004141"/>
    </source>
</evidence>
<keyword evidence="3 6" id="KW-1133">Transmembrane helix</keyword>
<dbReference type="PRINTS" id="PR01036">
    <property type="entry name" value="TCRTETB"/>
</dbReference>
<dbReference type="AlphaFoldDB" id="A0A8H6SJF6"/>
<feature type="transmembrane region" description="Helical" evidence="6">
    <location>
        <begin position="138"/>
        <end position="159"/>
    </location>
</feature>
<dbReference type="GO" id="GO:0022857">
    <property type="term" value="F:transmembrane transporter activity"/>
    <property type="evidence" value="ECO:0007669"/>
    <property type="project" value="InterPro"/>
</dbReference>
<evidence type="ECO:0000256" key="6">
    <source>
        <dbReference type="SAM" id="Phobius"/>
    </source>
</evidence>
<evidence type="ECO:0000313" key="9">
    <source>
        <dbReference type="Proteomes" id="UP000613580"/>
    </source>
</evidence>
<feature type="transmembrane region" description="Helical" evidence="6">
    <location>
        <begin position="246"/>
        <end position="268"/>
    </location>
</feature>
<sequence length="563" mass="60271">MEERRVSSNDEHTIAEEAEKPQPQVVTAPPTAPADESLVLTGSRLAVVFTALLFSVLLIALDQTILATALPRIASDFDSFALQGWVATAFVLAQTIFLLFYGQLMRIFPAKYILLSTITLFEAGSLLCALAPNVGALIAGRTVTGFGAAGMFVAVLQIMAQSTRLEDRPRLFSLFGVVFGISSIIGPLIGGAFTDHVTWRWCFYLNLPFGGVTLVVVTLLLKAAPPLGADSVQRTWGYMGRQVLRLDYVGATLVAGAVTSFILALQWGGNTKPWNSAAVIVCLVLGPVIGVITILWEIWLGVERAMVPTTIFKSKSIYAIIFYSILSRFAMLIYTYYIPIYYQAARHRTATQSGIDLLPLMLGTIITMIATGQLVTRWGYYYPFLLVGPVFLAIGSGLLYTLSPSTSGAKVIGFQILAGVGLGLSAQNTLLAMQVEFRSKGEAKLLGQASSMASFGQFLGGTLGLGVAEPVFASELTKFLAKYAPDAPAAVVKESPTAIYSALSEAQIPGVVHAYVASLRIVFVLGVPVAALCLLSAFFIENIKIPKEEAKPKGGDVEKVEGA</sequence>
<keyword evidence="2 6" id="KW-0812">Transmembrane</keyword>
<dbReference type="OrthoDB" id="10021397at2759"/>
<evidence type="ECO:0000256" key="3">
    <source>
        <dbReference type="ARBA" id="ARBA00022989"/>
    </source>
</evidence>
<feature type="region of interest" description="Disordered" evidence="5">
    <location>
        <begin position="1"/>
        <end position="30"/>
    </location>
</feature>
<dbReference type="EMBL" id="JACAZE010000014">
    <property type="protein sequence ID" value="KAF7299910.1"/>
    <property type="molecule type" value="Genomic_DNA"/>
</dbReference>
<feature type="transmembrane region" description="Helical" evidence="6">
    <location>
        <begin position="412"/>
        <end position="433"/>
    </location>
</feature>
<name>A0A8H6SJF6_MYCCL</name>
<dbReference type="Gene3D" id="1.20.1720.10">
    <property type="entry name" value="Multidrug resistance protein D"/>
    <property type="match status" value="1"/>
</dbReference>
<comment type="subcellular location">
    <subcellularLocation>
        <location evidence="1">Membrane</location>
        <topology evidence="1">Multi-pass membrane protein</topology>
    </subcellularLocation>
</comment>
<feature type="transmembrane region" description="Helical" evidence="6">
    <location>
        <begin position="82"/>
        <end position="100"/>
    </location>
</feature>
<feature type="transmembrane region" description="Helical" evidence="6">
    <location>
        <begin position="205"/>
        <end position="225"/>
    </location>
</feature>
<dbReference type="Pfam" id="PF07690">
    <property type="entry name" value="MFS_1"/>
    <property type="match status" value="1"/>
</dbReference>
<evidence type="ECO:0000259" key="7">
    <source>
        <dbReference type="PROSITE" id="PS50850"/>
    </source>
</evidence>
<dbReference type="PROSITE" id="PS50850">
    <property type="entry name" value="MFS"/>
    <property type="match status" value="1"/>
</dbReference>
<feature type="transmembrane region" description="Helical" evidence="6">
    <location>
        <begin position="445"/>
        <end position="468"/>
    </location>
</feature>
<feature type="compositionally biased region" description="Basic and acidic residues" evidence="5">
    <location>
        <begin position="1"/>
        <end position="20"/>
    </location>
</feature>
<reference evidence="8" key="1">
    <citation type="submission" date="2020-05" db="EMBL/GenBank/DDBJ databases">
        <title>Mycena genomes resolve the evolution of fungal bioluminescence.</title>
        <authorList>
            <person name="Tsai I.J."/>
        </authorList>
    </citation>
    <scope>NUCLEOTIDE SEQUENCE</scope>
    <source>
        <strain evidence="8">110903Hualien_Pintung</strain>
    </source>
</reference>
<dbReference type="InterPro" id="IPR036259">
    <property type="entry name" value="MFS_trans_sf"/>
</dbReference>
<organism evidence="8 9">
    <name type="scientific">Mycena chlorophos</name>
    <name type="common">Agaric fungus</name>
    <name type="synonym">Agaricus chlorophos</name>
    <dbReference type="NCBI Taxonomy" id="658473"/>
    <lineage>
        <taxon>Eukaryota</taxon>
        <taxon>Fungi</taxon>
        <taxon>Dikarya</taxon>
        <taxon>Basidiomycota</taxon>
        <taxon>Agaricomycotina</taxon>
        <taxon>Agaricomycetes</taxon>
        <taxon>Agaricomycetidae</taxon>
        <taxon>Agaricales</taxon>
        <taxon>Marasmiineae</taxon>
        <taxon>Mycenaceae</taxon>
        <taxon>Mycena</taxon>
    </lineage>
</organism>
<feature type="transmembrane region" description="Helical" evidence="6">
    <location>
        <begin position="317"/>
        <end position="337"/>
    </location>
</feature>
<feature type="transmembrane region" description="Helical" evidence="6">
    <location>
        <begin position="382"/>
        <end position="400"/>
    </location>
</feature>
<feature type="transmembrane region" description="Helical" evidence="6">
    <location>
        <begin position="171"/>
        <end position="193"/>
    </location>
</feature>
<dbReference type="CDD" id="cd17502">
    <property type="entry name" value="MFS_Azr1_MDR_like"/>
    <property type="match status" value="1"/>
</dbReference>
<dbReference type="SUPFAM" id="SSF103473">
    <property type="entry name" value="MFS general substrate transporter"/>
    <property type="match status" value="1"/>
</dbReference>
<evidence type="ECO:0000256" key="2">
    <source>
        <dbReference type="ARBA" id="ARBA00022692"/>
    </source>
</evidence>
<keyword evidence="4 6" id="KW-0472">Membrane</keyword>